<evidence type="ECO:0000313" key="1">
    <source>
        <dbReference type="EMBL" id="KAL2811477.1"/>
    </source>
</evidence>
<protein>
    <recommendedName>
        <fullName evidence="3">Tetratricopeptide repeat protein</fullName>
    </recommendedName>
</protein>
<evidence type="ECO:0000313" key="2">
    <source>
        <dbReference type="Proteomes" id="UP001610334"/>
    </source>
</evidence>
<evidence type="ECO:0008006" key="3">
    <source>
        <dbReference type="Google" id="ProtNLM"/>
    </source>
</evidence>
<comment type="caution">
    <text evidence="1">The sequence shown here is derived from an EMBL/GenBank/DDBJ whole genome shotgun (WGS) entry which is preliminary data.</text>
</comment>
<gene>
    <name evidence="1" type="ORF">BJX63DRAFT_422322</name>
</gene>
<dbReference type="Proteomes" id="UP001610334">
    <property type="component" value="Unassembled WGS sequence"/>
</dbReference>
<keyword evidence="2" id="KW-1185">Reference proteome</keyword>
<reference evidence="1 2" key="1">
    <citation type="submission" date="2024-07" db="EMBL/GenBank/DDBJ databases">
        <title>Section-level genome sequencing and comparative genomics of Aspergillus sections Usti and Cavernicolus.</title>
        <authorList>
            <consortium name="Lawrence Berkeley National Laboratory"/>
            <person name="Nybo J.L."/>
            <person name="Vesth T.C."/>
            <person name="Theobald S."/>
            <person name="Frisvad J.C."/>
            <person name="Larsen T.O."/>
            <person name="Kjaerboelling I."/>
            <person name="Rothschild-Mancinelli K."/>
            <person name="Lyhne E.K."/>
            <person name="Kogle M.E."/>
            <person name="Barry K."/>
            <person name="Clum A."/>
            <person name="Na H."/>
            <person name="Ledsgaard L."/>
            <person name="Lin J."/>
            <person name="Lipzen A."/>
            <person name="Kuo A."/>
            <person name="Riley R."/>
            <person name="Mondo S."/>
            <person name="Labutti K."/>
            <person name="Haridas S."/>
            <person name="Pangalinan J."/>
            <person name="Salamov A.A."/>
            <person name="Simmons B.A."/>
            <person name="Magnuson J.K."/>
            <person name="Chen J."/>
            <person name="Drula E."/>
            <person name="Henrissat B."/>
            <person name="Wiebenga A."/>
            <person name="Lubbers R.J."/>
            <person name="Gomes A.C."/>
            <person name="Makela M.R."/>
            <person name="Stajich J."/>
            <person name="Grigoriev I.V."/>
            <person name="Mortensen U.H."/>
            <person name="De Vries R.P."/>
            <person name="Baker S.E."/>
            <person name="Andersen M.R."/>
        </authorList>
    </citation>
    <scope>NUCLEOTIDE SEQUENCE [LARGE SCALE GENOMIC DNA]</scope>
    <source>
        <strain evidence="1 2">CBS 588.65</strain>
    </source>
</reference>
<organism evidence="1 2">
    <name type="scientific">Aspergillus granulosus</name>
    <dbReference type="NCBI Taxonomy" id="176169"/>
    <lineage>
        <taxon>Eukaryota</taxon>
        <taxon>Fungi</taxon>
        <taxon>Dikarya</taxon>
        <taxon>Ascomycota</taxon>
        <taxon>Pezizomycotina</taxon>
        <taxon>Eurotiomycetes</taxon>
        <taxon>Eurotiomycetidae</taxon>
        <taxon>Eurotiales</taxon>
        <taxon>Aspergillaceae</taxon>
        <taxon>Aspergillus</taxon>
        <taxon>Aspergillus subgen. Nidulantes</taxon>
    </lineage>
</organism>
<accession>A0ABR4H7P6</accession>
<proteinExistence type="predicted"/>
<dbReference type="EMBL" id="JBFXLT010000057">
    <property type="protein sequence ID" value="KAL2811477.1"/>
    <property type="molecule type" value="Genomic_DNA"/>
</dbReference>
<sequence length="455" mass="53054">MHTDYNHSIHQWKGLLHRQQIFKNLKNEEVHHIKYKYGQAPGAWTCLVFGGGVLLDNVEIEKRYQDILKQAAQRIYYGNPERRRNFTPLYLPFNFSNLSDPKLFSDFRQLLFSTRVHFESSFSKGLWAPDHRGLYARSRTSRAELVQLSKLHNLVSDSLRHFREGNNNRGMAVLHQASLLHSSVVQYGHHRQFSDILAILLLVRRAGHEDKYQSMKDEFIDRAKAVLPQNDPRRSMFEALDHLEINTDGHLYVTFDTFCRSLWMSQMAKTGIDNIRAIYSYNQASFPRADTGEFYSAFKGLTREQTLSVLQRIDKEFQLYSHETFSLWHTAIRSLWSERDFLEMSYFTNVLCQRLNQLANDFDYAQDQQLNLDASLTFYLLGQAYEELNHVHSALFSFEKSVYLRDRVLAADTLDTAKVAALRKYMSLASRLGELNGVMHSRESMERMYSAVGTV</sequence>
<name>A0ABR4H7P6_9EURO</name>